<dbReference type="OMA" id="RYFNEWV"/>
<dbReference type="GO" id="GO:0019867">
    <property type="term" value="C:outer membrane"/>
    <property type="evidence" value="ECO:0007669"/>
    <property type="project" value="InterPro"/>
</dbReference>
<evidence type="ECO:0000256" key="1">
    <source>
        <dbReference type="ARBA" id="ARBA00004370"/>
    </source>
</evidence>
<feature type="domain" description="Bacterial surface antigen (D15)" evidence="3">
    <location>
        <begin position="129"/>
        <end position="383"/>
    </location>
</feature>
<evidence type="ECO:0000256" key="2">
    <source>
        <dbReference type="ARBA" id="ARBA00023136"/>
    </source>
</evidence>
<keyword evidence="5" id="KW-1185">Reference proteome</keyword>
<comment type="subcellular location">
    <subcellularLocation>
        <location evidence="1">Membrane</location>
    </subcellularLocation>
</comment>
<dbReference type="Pfam" id="PF01103">
    <property type="entry name" value="Omp85"/>
    <property type="match status" value="1"/>
</dbReference>
<reference evidence="4 5" key="1">
    <citation type="submission" date="2019-07" db="EMBL/GenBank/DDBJ databases">
        <title>Genome assembly of two rare yeast pathogens: Diutina rugosa and Trichomonascus ciferrii.</title>
        <authorList>
            <person name="Mixao V."/>
            <person name="Saus E."/>
            <person name="Hansen A."/>
            <person name="Lass-Flor C."/>
            <person name="Gabaldon T."/>
        </authorList>
    </citation>
    <scope>NUCLEOTIDE SEQUENCE [LARGE SCALE GENOMIC DNA]</scope>
    <source>
        <strain evidence="4 5">CBS 613</strain>
    </source>
</reference>
<organism evidence="4 5">
    <name type="scientific">Diutina rugosa</name>
    <name type="common">Yeast</name>
    <name type="synonym">Candida rugosa</name>
    <dbReference type="NCBI Taxonomy" id="5481"/>
    <lineage>
        <taxon>Eukaryota</taxon>
        <taxon>Fungi</taxon>
        <taxon>Dikarya</taxon>
        <taxon>Ascomycota</taxon>
        <taxon>Saccharomycotina</taxon>
        <taxon>Pichiomycetes</taxon>
        <taxon>Debaryomycetaceae</taxon>
        <taxon>Diutina</taxon>
    </lineage>
</organism>
<dbReference type="OrthoDB" id="1724197at2759"/>
<comment type="caution">
    <text evidence="4">The sequence shown here is derived from an EMBL/GenBank/DDBJ whole genome shotgun (WGS) entry which is preliminary data.</text>
</comment>
<protein>
    <recommendedName>
        <fullName evidence="3">Bacterial surface antigen (D15) domain-containing protein</fullName>
    </recommendedName>
</protein>
<evidence type="ECO:0000313" key="5">
    <source>
        <dbReference type="Proteomes" id="UP000449547"/>
    </source>
</evidence>
<evidence type="ECO:0000259" key="3">
    <source>
        <dbReference type="Pfam" id="PF01103"/>
    </source>
</evidence>
<name>A0A642UZ71_DIURU</name>
<dbReference type="InterPro" id="IPR000184">
    <property type="entry name" value="Bac_surfAg_D15"/>
</dbReference>
<dbReference type="Gene3D" id="2.40.160.50">
    <property type="entry name" value="membrane protein fhac: a member of the omp85/tpsb transporter family"/>
    <property type="match status" value="1"/>
</dbReference>
<dbReference type="AlphaFoldDB" id="A0A642UZ71"/>
<dbReference type="Proteomes" id="UP000449547">
    <property type="component" value="Unassembled WGS sequence"/>
</dbReference>
<keyword evidence="2" id="KW-0472">Membrane</keyword>
<evidence type="ECO:0000313" key="4">
    <source>
        <dbReference type="EMBL" id="KAA8905636.1"/>
    </source>
</evidence>
<accession>A0A642UZ71</accession>
<proteinExistence type="predicted"/>
<dbReference type="GeneID" id="54780092"/>
<gene>
    <name evidence="4" type="ORF">DIURU_001439</name>
</gene>
<dbReference type="RefSeq" id="XP_034013796.1">
    <property type="nucleotide sequence ID" value="XM_034153982.1"/>
</dbReference>
<sequence>MADTDFQTRLETEELLARSGGRPLYLTSVEVNGGDAFSPYFYRKLLSPLLADSDYTLNSLVRHVEDTTDKLEKTNVFRSVKASLHSDFKAALPSSVVSYNKEPSIATKVIFDLQSININVGEVFLNINSEDNLNLHLNYRNNNINDNAELVEIGVNYNPYRPFDHLLSSGTFMASLNNPAFKFLIDVCHAQQNNESWQQSKQNSASGVIGVQYQRGRALSVLTGLALAKRNLHSIDDKADDDLKFFAGEYLKTSAINRIQLADVEYHNPFSHVFPVRGFQAIVHSEVSQSSEQPAASSYATFAKSMVGLELYQSWRNNNITAKLSADVGGIYNLNPETPIHISDRFYLGGISSLRGFTKNGVNPHGGTQFYQFAATVFAKLPKFFIEPTPSIVGPRDVSYEPHPLRVYGSASVGNCGSDVWHDSSVPVSLGFGLKYFDYYANFDLGYFVARRYGSSDTSGVKNGLQFSMTIGGSNRM</sequence>
<dbReference type="EMBL" id="SWFT01000044">
    <property type="protein sequence ID" value="KAA8905636.1"/>
    <property type="molecule type" value="Genomic_DNA"/>
</dbReference>
<dbReference type="VEuPathDB" id="FungiDB:DIURU_001439"/>